<protein>
    <recommendedName>
        <fullName evidence="4">F-box domain-containing protein</fullName>
    </recommendedName>
</protein>
<evidence type="ECO:0000256" key="1">
    <source>
        <dbReference type="SAM" id="MobiDB-lite"/>
    </source>
</evidence>
<dbReference type="EMBL" id="JAKKPZ010000932">
    <property type="protein sequence ID" value="KAI1691419.1"/>
    <property type="molecule type" value="Genomic_DNA"/>
</dbReference>
<evidence type="ECO:0008006" key="4">
    <source>
        <dbReference type="Google" id="ProtNLM"/>
    </source>
</evidence>
<keyword evidence="3" id="KW-1185">Reference proteome</keyword>
<evidence type="ECO:0000313" key="2">
    <source>
        <dbReference type="EMBL" id="KAI1691419.1"/>
    </source>
</evidence>
<feature type="compositionally biased region" description="Basic and acidic residues" evidence="1">
    <location>
        <begin position="9"/>
        <end position="34"/>
    </location>
</feature>
<dbReference type="Proteomes" id="UP001201812">
    <property type="component" value="Unassembled WGS sequence"/>
</dbReference>
<name>A0AAD4QST8_9BILA</name>
<feature type="region of interest" description="Disordered" evidence="1">
    <location>
        <begin position="1"/>
        <end position="37"/>
    </location>
</feature>
<proteinExistence type="predicted"/>
<evidence type="ECO:0000313" key="3">
    <source>
        <dbReference type="Proteomes" id="UP001201812"/>
    </source>
</evidence>
<dbReference type="AlphaFoldDB" id="A0AAD4QST8"/>
<accession>A0AAD4QST8</accession>
<sequence length="335" mass="38519">MHRFARRMQKQDAKLENEALEEPKAKKSRSDNRTSKIANMDNGTMVEAFKYLNYCQLAKNSLVSKRFRNVIKTHRHKLALLCVDIRMERFSGIDCAAIKLFNKEISSEEYNEWVALNNYSKQTSTICQAAGDCQGYKLTAYGDYKDPFICIRYLALIPQPDVLKLLAAIIEHNNRGRLQCETLDFDFEGDVQESFSWVKDHVRCANFEIAGSRSSPDHDKQLLDFFATGSHCTSEVFAFHDISKAVIVDFVQKFMDLKSRDDSQLVESIGGYVSKLTANELTTNYEKFFIEGKYENRWNVATIFELVNADIAKKLQLTISYSYRGNQVILKIINL</sequence>
<comment type="caution">
    <text evidence="2">The sequence shown here is derived from an EMBL/GenBank/DDBJ whole genome shotgun (WGS) entry which is preliminary data.</text>
</comment>
<organism evidence="2 3">
    <name type="scientific">Ditylenchus destructor</name>
    <dbReference type="NCBI Taxonomy" id="166010"/>
    <lineage>
        <taxon>Eukaryota</taxon>
        <taxon>Metazoa</taxon>
        <taxon>Ecdysozoa</taxon>
        <taxon>Nematoda</taxon>
        <taxon>Chromadorea</taxon>
        <taxon>Rhabditida</taxon>
        <taxon>Tylenchina</taxon>
        <taxon>Tylenchomorpha</taxon>
        <taxon>Sphaerularioidea</taxon>
        <taxon>Anguinidae</taxon>
        <taxon>Anguininae</taxon>
        <taxon>Ditylenchus</taxon>
    </lineage>
</organism>
<reference evidence="2" key="1">
    <citation type="submission" date="2022-01" db="EMBL/GenBank/DDBJ databases">
        <title>Genome Sequence Resource for Two Populations of Ditylenchus destructor, the Migratory Endoparasitic Phytonematode.</title>
        <authorList>
            <person name="Zhang H."/>
            <person name="Lin R."/>
            <person name="Xie B."/>
        </authorList>
    </citation>
    <scope>NUCLEOTIDE SEQUENCE</scope>
    <source>
        <strain evidence="2">BazhouSP</strain>
    </source>
</reference>
<gene>
    <name evidence="2" type="ORF">DdX_21900</name>
</gene>